<gene>
    <name evidence="6" type="ORF">NEOLEDRAFT_1245000</name>
</gene>
<dbReference type="OrthoDB" id="1683373at2759"/>
<keyword evidence="4" id="KW-0963">Cytoplasm</keyword>
<dbReference type="AlphaFoldDB" id="A0A165PBA2"/>
<proteinExistence type="inferred from homology"/>
<dbReference type="InterPro" id="IPR014756">
    <property type="entry name" value="Ig_E-set"/>
</dbReference>
<feature type="region of interest" description="Disordered" evidence="5">
    <location>
        <begin position="1"/>
        <end position="33"/>
    </location>
</feature>
<dbReference type="FunCoup" id="A0A165PBA2">
    <property type="interactions" value="144"/>
</dbReference>
<dbReference type="GO" id="GO:0005096">
    <property type="term" value="F:GTPase activator activity"/>
    <property type="evidence" value="ECO:0007669"/>
    <property type="project" value="UniProtKB-KW"/>
</dbReference>
<evidence type="ECO:0000256" key="3">
    <source>
        <dbReference type="ARBA" id="ARBA00022468"/>
    </source>
</evidence>
<dbReference type="Gene3D" id="2.70.50.30">
    <property type="entry name" value="Coagulation Factor XIII, subunit A, domain 1"/>
    <property type="match status" value="1"/>
</dbReference>
<dbReference type="GO" id="GO:0005094">
    <property type="term" value="F:Rho GDP-dissociation inhibitor activity"/>
    <property type="evidence" value="ECO:0007669"/>
    <property type="project" value="InterPro"/>
</dbReference>
<evidence type="ECO:0000256" key="1">
    <source>
        <dbReference type="ARBA" id="ARBA00004496"/>
    </source>
</evidence>
<dbReference type="Proteomes" id="UP000076761">
    <property type="component" value="Unassembled WGS sequence"/>
</dbReference>
<comment type="similarity">
    <text evidence="2">Belongs to the Rho GDI family.</text>
</comment>
<dbReference type="PRINTS" id="PR00492">
    <property type="entry name" value="RHOGDI"/>
</dbReference>
<dbReference type="InParanoid" id="A0A165PBA2"/>
<dbReference type="PANTHER" id="PTHR10980:SF3">
    <property type="entry name" value="LD16419P"/>
    <property type="match status" value="1"/>
</dbReference>
<reference evidence="6 7" key="1">
    <citation type="journal article" date="2016" name="Mol. Biol. Evol.">
        <title>Comparative Genomics of Early-Diverging Mushroom-Forming Fungi Provides Insights into the Origins of Lignocellulose Decay Capabilities.</title>
        <authorList>
            <person name="Nagy L.G."/>
            <person name="Riley R."/>
            <person name="Tritt A."/>
            <person name="Adam C."/>
            <person name="Daum C."/>
            <person name="Floudas D."/>
            <person name="Sun H."/>
            <person name="Yadav J.S."/>
            <person name="Pangilinan J."/>
            <person name="Larsson K.H."/>
            <person name="Matsuura K."/>
            <person name="Barry K."/>
            <person name="Labutti K."/>
            <person name="Kuo R."/>
            <person name="Ohm R.A."/>
            <person name="Bhattacharya S.S."/>
            <person name="Shirouzu T."/>
            <person name="Yoshinaga Y."/>
            <person name="Martin F.M."/>
            <person name="Grigoriev I.V."/>
            <person name="Hibbett D.S."/>
        </authorList>
    </citation>
    <scope>NUCLEOTIDE SEQUENCE [LARGE SCALE GENOMIC DNA]</scope>
    <source>
        <strain evidence="6 7">HHB14362 ss-1</strain>
    </source>
</reference>
<evidence type="ECO:0000313" key="6">
    <source>
        <dbReference type="EMBL" id="KZT20788.1"/>
    </source>
</evidence>
<evidence type="ECO:0000313" key="7">
    <source>
        <dbReference type="Proteomes" id="UP000076761"/>
    </source>
</evidence>
<evidence type="ECO:0000256" key="2">
    <source>
        <dbReference type="ARBA" id="ARBA00009758"/>
    </source>
</evidence>
<keyword evidence="7" id="KW-1185">Reference proteome</keyword>
<accession>A0A165PBA2</accession>
<dbReference type="PANTHER" id="PTHR10980">
    <property type="entry name" value="RHO GDP-DISSOCIATION INHIBITOR"/>
    <property type="match status" value="1"/>
</dbReference>
<dbReference type="GO" id="GO:0016020">
    <property type="term" value="C:membrane"/>
    <property type="evidence" value="ECO:0007669"/>
    <property type="project" value="TreeGrafter"/>
</dbReference>
<dbReference type="Pfam" id="PF02115">
    <property type="entry name" value="Rho_GDI"/>
    <property type="match status" value="1"/>
</dbReference>
<evidence type="ECO:0000256" key="4">
    <source>
        <dbReference type="ARBA" id="ARBA00022490"/>
    </source>
</evidence>
<dbReference type="GO" id="GO:0007266">
    <property type="term" value="P:Rho protein signal transduction"/>
    <property type="evidence" value="ECO:0007669"/>
    <property type="project" value="InterPro"/>
</dbReference>
<keyword evidence="3" id="KW-0343">GTPase activation</keyword>
<dbReference type="SUPFAM" id="SSF81296">
    <property type="entry name" value="E set domains"/>
    <property type="match status" value="1"/>
</dbReference>
<dbReference type="FunFam" id="2.70.50.30:FF:000004">
    <property type="entry name" value="Rho GDP-dissociation inhibitor 1"/>
    <property type="match status" value="1"/>
</dbReference>
<protein>
    <submittedName>
        <fullName evidence="6">E set domain-containing protein</fullName>
    </submittedName>
</protein>
<name>A0A165PBA2_9AGAM</name>
<dbReference type="STRING" id="1314782.A0A165PBA2"/>
<dbReference type="InterPro" id="IPR000406">
    <property type="entry name" value="Rho_GDI"/>
</dbReference>
<dbReference type="GO" id="GO:0005829">
    <property type="term" value="C:cytosol"/>
    <property type="evidence" value="ECO:0007669"/>
    <property type="project" value="TreeGrafter"/>
</dbReference>
<evidence type="ECO:0000256" key="5">
    <source>
        <dbReference type="SAM" id="MobiDB-lite"/>
    </source>
</evidence>
<comment type="subcellular location">
    <subcellularLocation>
        <location evidence="1">Cytoplasm</location>
    </subcellularLocation>
</comment>
<dbReference type="InterPro" id="IPR024792">
    <property type="entry name" value="RhoGDI_dom_sf"/>
</dbReference>
<sequence>MSAQDDHEDLVPSATPGYKPAGPAKSADEYAKMDAEDESLARWKASLGIVPGASGTNASGPKVTVLTLELVSPSMPPGKRLHLNLQDPAQVQEFKKNPVTIKEGVDYNVRITFKVNHSIISGVRYIQVVKRAGVRMDKMEQMLGSYGPHPQGEPYTKNFDTEESPSGMIARSGTYNVRSRVVDDDGEVYADWEWSFKLGKEW</sequence>
<organism evidence="6 7">
    <name type="scientific">Neolentinus lepideus HHB14362 ss-1</name>
    <dbReference type="NCBI Taxonomy" id="1314782"/>
    <lineage>
        <taxon>Eukaryota</taxon>
        <taxon>Fungi</taxon>
        <taxon>Dikarya</taxon>
        <taxon>Basidiomycota</taxon>
        <taxon>Agaricomycotina</taxon>
        <taxon>Agaricomycetes</taxon>
        <taxon>Gloeophyllales</taxon>
        <taxon>Gloeophyllaceae</taxon>
        <taxon>Neolentinus</taxon>
    </lineage>
</organism>
<dbReference type="EMBL" id="KV425615">
    <property type="protein sequence ID" value="KZT20788.1"/>
    <property type="molecule type" value="Genomic_DNA"/>
</dbReference>